<organism evidence="1">
    <name type="scientific">Rhizophora mucronata</name>
    <name type="common">Asiatic mangrove</name>
    <dbReference type="NCBI Taxonomy" id="61149"/>
    <lineage>
        <taxon>Eukaryota</taxon>
        <taxon>Viridiplantae</taxon>
        <taxon>Streptophyta</taxon>
        <taxon>Embryophyta</taxon>
        <taxon>Tracheophyta</taxon>
        <taxon>Spermatophyta</taxon>
        <taxon>Magnoliopsida</taxon>
        <taxon>eudicotyledons</taxon>
        <taxon>Gunneridae</taxon>
        <taxon>Pentapetalae</taxon>
        <taxon>rosids</taxon>
        <taxon>fabids</taxon>
        <taxon>Malpighiales</taxon>
        <taxon>Rhizophoraceae</taxon>
        <taxon>Rhizophora</taxon>
    </lineage>
</organism>
<dbReference type="EMBL" id="GGEC01007815">
    <property type="protein sequence ID" value="MBW88298.1"/>
    <property type="molecule type" value="Transcribed_RNA"/>
</dbReference>
<reference evidence="1" key="1">
    <citation type="submission" date="2018-02" db="EMBL/GenBank/DDBJ databases">
        <title>Rhizophora mucronata_Transcriptome.</title>
        <authorList>
            <person name="Meera S.P."/>
            <person name="Sreeshan A."/>
            <person name="Augustine A."/>
        </authorList>
    </citation>
    <scope>NUCLEOTIDE SEQUENCE</scope>
    <source>
        <tissue evidence="1">Leaf</tissue>
    </source>
</reference>
<protein>
    <submittedName>
        <fullName evidence="1">Uncharacterized protein</fullName>
    </submittedName>
</protein>
<accession>A0A2P2J483</accession>
<evidence type="ECO:0000313" key="1">
    <source>
        <dbReference type="EMBL" id="MBW88298.1"/>
    </source>
</evidence>
<sequence length="12" mass="1319">MQPTDQISTAVE</sequence>
<name>A0A2P2J483_RHIMU</name>
<proteinExistence type="predicted"/>